<feature type="signal peptide" evidence="1">
    <location>
        <begin position="1"/>
        <end position="20"/>
    </location>
</feature>
<accession>A0A1I1ETB4</accession>
<dbReference type="InterPro" id="IPR032675">
    <property type="entry name" value="LRR_dom_sf"/>
</dbReference>
<dbReference type="InterPro" id="IPR053139">
    <property type="entry name" value="Surface_bspA-like"/>
</dbReference>
<dbReference type="Gene3D" id="3.40.50.12480">
    <property type="match status" value="1"/>
</dbReference>
<dbReference type="PANTHER" id="PTHR45661">
    <property type="entry name" value="SURFACE ANTIGEN"/>
    <property type="match status" value="1"/>
</dbReference>
<dbReference type="Proteomes" id="UP000182192">
    <property type="component" value="Unassembled WGS sequence"/>
</dbReference>
<dbReference type="EMBL" id="FOKQ01000004">
    <property type="protein sequence ID" value="SFB88140.1"/>
    <property type="molecule type" value="Genomic_DNA"/>
</dbReference>
<dbReference type="InterPro" id="IPR036116">
    <property type="entry name" value="FN3_sf"/>
</dbReference>
<dbReference type="RefSeq" id="WP_074960132.1">
    <property type="nucleotide sequence ID" value="NZ_FOKQ01000004.1"/>
</dbReference>
<dbReference type="Gene3D" id="3.80.10.10">
    <property type="entry name" value="Ribonuclease Inhibitor"/>
    <property type="match status" value="2"/>
</dbReference>
<evidence type="ECO:0000313" key="2">
    <source>
        <dbReference type="EMBL" id="SFB88140.1"/>
    </source>
</evidence>
<reference evidence="2 3" key="1">
    <citation type="submission" date="2016-10" db="EMBL/GenBank/DDBJ databases">
        <authorList>
            <person name="de Groot N.N."/>
        </authorList>
    </citation>
    <scope>NUCLEOTIDE SEQUENCE [LARGE SCALE GENOMIC DNA]</scope>
    <source>
        <strain evidence="2 3">AR67</strain>
    </source>
</reference>
<evidence type="ECO:0000313" key="3">
    <source>
        <dbReference type="Proteomes" id="UP000182192"/>
    </source>
</evidence>
<dbReference type="SUPFAM" id="SSF52058">
    <property type="entry name" value="L domain-like"/>
    <property type="match status" value="1"/>
</dbReference>
<dbReference type="SUPFAM" id="SSF49265">
    <property type="entry name" value="Fibronectin type III"/>
    <property type="match status" value="1"/>
</dbReference>
<evidence type="ECO:0000256" key="1">
    <source>
        <dbReference type="SAM" id="SignalP"/>
    </source>
</evidence>
<organism evidence="2 3">
    <name type="scientific">Ruminococcus albus</name>
    <dbReference type="NCBI Taxonomy" id="1264"/>
    <lineage>
        <taxon>Bacteria</taxon>
        <taxon>Bacillati</taxon>
        <taxon>Bacillota</taxon>
        <taxon>Clostridia</taxon>
        <taxon>Eubacteriales</taxon>
        <taxon>Oscillospiraceae</taxon>
        <taxon>Ruminococcus</taxon>
    </lineage>
</organism>
<proteinExistence type="predicted"/>
<protein>
    <submittedName>
        <fullName evidence="2">Leucine rich repeat-containing protein</fullName>
    </submittedName>
</protein>
<dbReference type="Gene3D" id="2.60.40.10">
    <property type="entry name" value="Immunoglobulins"/>
    <property type="match status" value="1"/>
</dbReference>
<dbReference type="AlphaFoldDB" id="A0A1I1ETB4"/>
<gene>
    <name evidence="2" type="ORF">SAMN02910406_00742</name>
</gene>
<feature type="chain" id="PRO_5039426756" evidence="1">
    <location>
        <begin position="21"/>
        <end position="462"/>
    </location>
</feature>
<dbReference type="PANTHER" id="PTHR45661:SF3">
    <property type="entry name" value="IG-LIKE DOMAIN-CONTAINING PROTEIN"/>
    <property type="match status" value="1"/>
</dbReference>
<dbReference type="InterPro" id="IPR026906">
    <property type="entry name" value="LRR_5"/>
</dbReference>
<keyword evidence="1" id="KW-0732">Signal</keyword>
<dbReference type="Pfam" id="PF13306">
    <property type="entry name" value="LRR_5"/>
    <property type="match status" value="1"/>
</dbReference>
<sequence length="462" mass="51100">MNNKKIVAGLLALTFIFGGAALPNTVVNNSVVASASEEDAEVLRYGDYKYILREDGTAEIVEGHFSTDEIEIPGEINGAVVTSIGEDAFDYYNPYIKSIVIPDSVTVIKEGAFDCLFELESITLPKNLKYIDDRAFEQCRKIKNIVIPDGVKTIGYYAFSGCESIESLVIPDSVEFIDKGAFSYCMNLKSITLSDGLKEIITDTFLECRCLESIVIPDSVENIRGEAFYRCYALKSVTLPKGLKEIGHGVFSDCVSLEGITIPEGVEKIGGCAFLACHSLENVVIPDSVKTIGEYAFTNCHSLKSVTIPASVTEINEYVFSYYDSKEEKFKPLEDVTINCYANSAAEKYAIANGLNYKLIDEKLPACPPPKRMVIKAELSEEYHQIRLRWKPYENAEKYGIAVYLSGKWRVWTSSIPADVTVFTSPKNLTPGKTYKVAVAARVNGKWNVKDAVYDAVTVTVK</sequence>
<dbReference type="OrthoDB" id="1816890at2"/>
<name>A0A1I1ETB4_RUMAL</name>
<dbReference type="InterPro" id="IPR013783">
    <property type="entry name" value="Ig-like_fold"/>
</dbReference>